<name>A0A0S3K7L7_9ENTE</name>
<dbReference type="OrthoDB" id="4393931at2"/>
<sequence>MLDQEKDNLSVLFSDEVQGPFVTFILNTHVAHQDVEKDSLALKNFAKAAKIRFEKKYTDSSWTSFQDKIDALLADASFWRNATKSVSIIISEKDIFIHRLNVPVDNQYYVDDRPYLLGIIKNNQFNYRYYLMTLNRDSMQLYLVENNQVKKVDLPSDAPTDLVGALGDELTGGSMNYSIQGGTGYNGSSKEGVAYHGVNTKDEEVKIDWTNYYQAIDNYLKDAFTNADNLPIRLYALPENQTLFKKIAKNPYLVTDASVALSPAQVSFQEIEKGARKINEELEAIETATYNSLLDKKFVDQLVDIVPASDEGKVSHFFISTANFVNETTDMSTEEFDRRKVLNKVTDNVLRTGGKVFVLDQKASPDEKTIVAVLRY</sequence>
<reference evidence="3 5" key="1">
    <citation type="submission" date="2014-12" db="EMBL/GenBank/DDBJ databases">
        <title>Draft genome sequences of 29 type strains of Enterococci.</title>
        <authorList>
            <person name="Zhong Z."/>
            <person name="Sun Z."/>
            <person name="Liu W."/>
            <person name="Zhang W."/>
            <person name="Zhang H."/>
        </authorList>
    </citation>
    <scope>NUCLEOTIDE SEQUENCE [LARGE SCALE GENOMIC DNA]</scope>
    <source>
        <strain evidence="3 5">DSM 22801</strain>
    </source>
</reference>
<evidence type="ECO:0000313" key="4">
    <source>
        <dbReference type="Proteomes" id="UP000065511"/>
    </source>
</evidence>
<evidence type="ECO:0000259" key="1">
    <source>
        <dbReference type="Pfam" id="PF18848"/>
    </source>
</evidence>
<dbReference type="KEGG" id="ess:ATZ33_02030"/>
<dbReference type="AlphaFoldDB" id="A0A0S3K7L7"/>
<proteinExistence type="predicted"/>
<dbReference type="Pfam" id="PF18848">
    <property type="entry name" value="baeRF_family6"/>
    <property type="match status" value="1"/>
</dbReference>
<feature type="domain" description="Bacterial archaeo-eukaryotic release factor family 6" evidence="1">
    <location>
        <begin position="127"/>
        <end position="281"/>
    </location>
</feature>
<dbReference type="Proteomes" id="UP000183039">
    <property type="component" value="Unassembled WGS sequence"/>
</dbReference>
<dbReference type="Proteomes" id="UP000065511">
    <property type="component" value="Chromosome"/>
</dbReference>
<reference evidence="2 4" key="2">
    <citation type="submission" date="2015-12" db="EMBL/GenBank/DDBJ databases">
        <authorList>
            <person name="Lauer A."/>
            <person name="Humrighouse B."/>
            <person name="Loparev V."/>
            <person name="Shewmaker P.L."/>
            <person name="Whitney A.M."/>
            <person name="McLaughlin R.W."/>
        </authorList>
    </citation>
    <scope>NUCLEOTIDE SEQUENCE [LARGE SCALE GENOMIC DNA]</scope>
    <source>
        <strain evidence="2 4">LMG 23085</strain>
    </source>
</reference>
<evidence type="ECO:0000313" key="2">
    <source>
        <dbReference type="EMBL" id="ALS00197.1"/>
    </source>
</evidence>
<evidence type="ECO:0000313" key="3">
    <source>
        <dbReference type="EMBL" id="OJG93174.1"/>
    </source>
</evidence>
<dbReference type="RefSeq" id="WP_071876269.1">
    <property type="nucleotide sequence ID" value="NZ_JXLC01000002.1"/>
</dbReference>
<dbReference type="EMBL" id="JXLC01000002">
    <property type="protein sequence ID" value="OJG93174.1"/>
    <property type="molecule type" value="Genomic_DNA"/>
</dbReference>
<organism evidence="3 5">
    <name type="scientific">Enterococcus silesiacus</name>
    <dbReference type="NCBI Taxonomy" id="332949"/>
    <lineage>
        <taxon>Bacteria</taxon>
        <taxon>Bacillati</taxon>
        <taxon>Bacillota</taxon>
        <taxon>Bacilli</taxon>
        <taxon>Lactobacillales</taxon>
        <taxon>Enterococcaceae</taxon>
        <taxon>Enterococcus</taxon>
    </lineage>
</organism>
<protein>
    <recommendedName>
        <fullName evidence="1">Bacterial archaeo-eukaryotic release factor family 6 domain-containing protein</fullName>
    </recommendedName>
</protein>
<dbReference type="EMBL" id="CP013614">
    <property type="protein sequence ID" value="ALS00197.1"/>
    <property type="molecule type" value="Genomic_DNA"/>
</dbReference>
<accession>A0A0S3K7L7</accession>
<keyword evidence="4" id="KW-1185">Reference proteome</keyword>
<gene>
    <name evidence="2" type="ORF">ATZ33_02030</name>
    <name evidence="3" type="ORF">RV15_GL001206</name>
</gene>
<dbReference type="InterPro" id="IPR040628">
    <property type="entry name" value="BaeRF_family6"/>
</dbReference>
<evidence type="ECO:0000313" key="5">
    <source>
        <dbReference type="Proteomes" id="UP000183039"/>
    </source>
</evidence>